<keyword evidence="2" id="KW-0378">Hydrolase</keyword>
<dbReference type="Pfam" id="PF14541">
    <property type="entry name" value="TAXi_C"/>
    <property type="match status" value="1"/>
</dbReference>
<dbReference type="AlphaFoldDB" id="A0A835KFV6"/>
<organism evidence="5 6">
    <name type="scientific">Digitaria exilis</name>
    <dbReference type="NCBI Taxonomy" id="1010633"/>
    <lineage>
        <taxon>Eukaryota</taxon>
        <taxon>Viridiplantae</taxon>
        <taxon>Streptophyta</taxon>
        <taxon>Embryophyta</taxon>
        <taxon>Tracheophyta</taxon>
        <taxon>Spermatophyta</taxon>
        <taxon>Magnoliopsida</taxon>
        <taxon>Liliopsida</taxon>
        <taxon>Poales</taxon>
        <taxon>Poaceae</taxon>
        <taxon>PACMAD clade</taxon>
        <taxon>Panicoideae</taxon>
        <taxon>Panicodae</taxon>
        <taxon>Paniceae</taxon>
        <taxon>Anthephorinae</taxon>
        <taxon>Digitaria</taxon>
    </lineage>
</organism>
<accession>A0A835KFV6</accession>
<keyword evidence="1" id="KW-0645">Protease</keyword>
<feature type="signal peptide" evidence="3">
    <location>
        <begin position="1"/>
        <end position="30"/>
    </location>
</feature>
<dbReference type="InterPro" id="IPR021109">
    <property type="entry name" value="Peptidase_aspartic_dom_sf"/>
</dbReference>
<evidence type="ECO:0000259" key="4">
    <source>
        <dbReference type="Pfam" id="PF14541"/>
    </source>
</evidence>
<dbReference type="SUPFAM" id="SSF50630">
    <property type="entry name" value="Acid proteases"/>
    <property type="match status" value="1"/>
</dbReference>
<reference evidence="5" key="1">
    <citation type="submission" date="2020-07" db="EMBL/GenBank/DDBJ databases">
        <title>Genome sequence and genetic diversity analysis of an under-domesticated orphan crop, white fonio (Digitaria exilis).</title>
        <authorList>
            <person name="Bennetzen J.L."/>
            <person name="Chen S."/>
            <person name="Ma X."/>
            <person name="Wang X."/>
            <person name="Yssel A.E.J."/>
            <person name="Chaluvadi S.R."/>
            <person name="Johnson M."/>
            <person name="Gangashetty P."/>
            <person name="Hamidou F."/>
            <person name="Sanogo M.D."/>
            <person name="Zwaenepoel A."/>
            <person name="Wallace J."/>
            <person name="Van De Peer Y."/>
            <person name="Van Deynze A."/>
        </authorList>
    </citation>
    <scope>NUCLEOTIDE SEQUENCE</scope>
    <source>
        <tissue evidence="5">Leaves</tissue>
    </source>
</reference>
<name>A0A835KFV6_9POAL</name>
<comment type="caution">
    <text evidence="5">The sequence shown here is derived from an EMBL/GenBank/DDBJ whole genome shotgun (WGS) entry which is preliminary data.</text>
</comment>
<keyword evidence="3" id="KW-0732">Signal</keyword>
<dbReference type="Gene3D" id="2.40.70.10">
    <property type="entry name" value="Acid Proteases"/>
    <property type="match status" value="1"/>
</dbReference>
<feature type="chain" id="PRO_5032295731" description="Xylanase inhibitor C-terminal domain-containing protein" evidence="3">
    <location>
        <begin position="31"/>
        <end position="456"/>
    </location>
</feature>
<protein>
    <recommendedName>
        <fullName evidence="4">Xylanase inhibitor C-terminal domain-containing protein</fullName>
    </recommendedName>
</protein>
<evidence type="ECO:0000256" key="1">
    <source>
        <dbReference type="ARBA" id="ARBA00022670"/>
    </source>
</evidence>
<keyword evidence="6" id="KW-1185">Reference proteome</keyword>
<dbReference type="PANTHER" id="PTHR47967:SF134">
    <property type="entry name" value="XYLANASE INHIBITOR C-TERMINAL DOMAIN-CONTAINING PROTEIN"/>
    <property type="match status" value="1"/>
</dbReference>
<dbReference type="EMBL" id="JACEFO010001646">
    <property type="protein sequence ID" value="KAF8727064.1"/>
    <property type="molecule type" value="Genomic_DNA"/>
</dbReference>
<dbReference type="InterPro" id="IPR032799">
    <property type="entry name" value="TAXi_C"/>
</dbReference>
<evidence type="ECO:0000256" key="3">
    <source>
        <dbReference type="SAM" id="SignalP"/>
    </source>
</evidence>
<dbReference type="InterPro" id="IPR051708">
    <property type="entry name" value="Plant_Aspart_Prot_A1"/>
</dbReference>
<sequence length="456" mass="48028">MAKLFSVGCGPLHVAVLLLVLVVASVPVMALDLEPFVELFEKVTPYALREMEAPEDFIKGVKTGFKTCKIAKKLQDVVQDFQNSGTGDGTTTYTAVATFHIPPTTGSGGLSPTRLPVVTADITATPAASYVFCGADMVGLDVDDEEEERPGSGSVQMTTIGLFGIIHGGNQSQSLAPPFSGMVTAVYPNVTAAPSLAVVGFGRGGELSKRFPTFTYLTRYDGSAILRLPTAAAQQQGQLATTTTATTTIPLYTDPKYPRDGDGRYYVEVTGIQVGEEVVETPTELGFRPDGTGGVYLSTTEPYTYLESGVYLRLKASLMSQIQGHNPGAVPTSLDPAGKLCYVREELKVPSMAILFAGGNGVMKLGAATNVWYREGRSTVCLAILPTNLSSPGQASVLGSWLQTDRMMTIDVTHGTLTFVAPSAAAAGATAISVSCNLVCLLFLSVSLLASRLLPV</sequence>
<dbReference type="GO" id="GO:0008233">
    <property type="term" value="F:peptidase activity"/>
    <property type="evidence" value="ECO:0007669"/>
    <property type="project" value="UniProtKB-KW"/>
</dbReference>
<evidence type="ECO:0000256" key="2">
    <source>
        <dbReference type="ARBA" id="ARBA00022801"/>
    </source>
</evidence>
<proteinExistence type="predicted"/>
<evidence type="ECO:0000313" key="6">
    <source>
        <dbReference type="Proteomes" id="UP000636709"/>
    </source>
</evidence>
<dbReference type="GO" id="GO:0006508">
    <property type="term" value="P:proteolysis"/>
    <property type="evidence" value="ECO:0007669"/>
    <property type="project" value="UniProtKB-KW"/>
</dbReference>
<dbReference type="GO" id="GO:0005576">
    <property type="term" value="C:extracellular region"/>
    <property type="evidence" value="ECO:0007669"/>
    <property type="project" value="TreeGrafter"/>
</dbReference>
<dbReference type="PANTHER" id="PTHR47967">
    <property type="entry name" value="OS07G0603500 PROTEIN-RELATED"/>
    <property type="match status" value="1"/>
</dbReference>
<dbReference type="OrthoDB" id="721300at2759"/>
<feature type="domain" description="Xylanase inhibitor C-terminal" evidence="4">
    <location>
        <begin position="264"/>
        <end position="419"/>
    </location>
</feature>
<dbReference type="Proteomes" id="UP000636709">
    <property type="component" value="Unassembled WGS sequence"/>
</dbReference>
<gene>
    <name evidence="5" type="ORF">HU200_019564</name>
</gene>
<evidence type="ECO:0000313" key="5">
    <source>
        <dbReference type="EMBL" id="KAF8727064.1"/>
    </source>
</evidence>